<dbReference type="InterPro" id="IPR004843">
    <property type="entry name" value="Calcineurin-like_PHP"/>
</dbReference>
<organism evidence="6 7">
    <name type="scientific">Sorlinia euscelidii</name>
    <dbReference type="NCBI Taxonomy" id="3081148"/>
    <lineage>
        <taxon>Bacteria</taxon>
        <taxon>Pseudomonadati</taxon>
        <taxon>Pseudomonadota</taxon>
        <taxon>Alphaproteobacteria</taxon>
        <taxon>Acetobacterales</taxon>
        <taxon>Acetobacteraceae</taxon>
        <taxon>Sorlinia</taxon>
    </lineage>
</organism>
<accession>A0ABU7U3S6</accession>
<dbReference type="InterPro" id="IPR029052">
    <property type="entry name" value="Metallo-depent_PP-like"/>
</dbReference>
<comment type="caution">
    <text evidence="6">The sequence shown here is derived from an EMBL/GenBank/DDBJ whole genome shotgun (WGS) entry which is preliminary data.</text>
</comment>
<dbReference type="Proteomes" id="UP001312908">
    <property type="component" value="Unassembled WGS sequence"/>
</dbReference>
<protein>
    <submittedName>
        <fullName evidence="6">Metallophos domain-containing protein</fullName>
    </submittedName>
</protein>
<proteinExistence type="inferred from homology"/>
<keyword evidence="7" id="KW-1185">Reference proteome</keyword>
<gene>
    <name evidence="6" type="ORF">DOFOFD_10825</name>
</gene>
<dbReference type="RefSeq" id="WP_394820303.1">
    <property type="nucleotide sequence ID" value="NZ_JAWJZY010000005.1"/>
</dbReference>
<dbReference type="SUPFAM" id="SSF56300">
    <property type="entry name" value="Metallo-dependent phosphatases"/>
    <property type="match status" value="1"/>
</dbReference>
<keyword evidence="1" id="KW-0479">Metal-binding</keyword>
<evidence type="ECO:0000313" key="6">
    <source>
        <dbReference type="EMBL" id="MEE8659499.1"/>
    </source>
</evidence>
<dbReference type="PANTHER" id="PTHR42988:SF2">
    <property type="entry name" value="CYCLIC NUCLEOTIDE PHOSPHODIESTERASE CBUA0032-RELATED"/>
    <property type="match status" value="1"/>
</dbReference>
<dbReference type="Gene3D" id="3.60.21.10">
    <property type="match status" value="1"/>
</dbReference>
<evidence type="ECO:0000256" key="2">
    <source>
        <dbReference type="ARBA" id="ARBA00022801"/>
    </source>
</evidence>
<comment type="similarity">
    <text evidence="4">Belongs to the cyclic nucleotide phosphodiesterase class-III family.</text>
</comment>
<keyword evidence="2" id="KW-0378">Hydrolase</keyword>
<dbReference type="EMBL" id="JAWJZY010000005">
    <property type="protein sequence ID" value="MEE8659499.1"/>
    <property type="molecule type" value="Genomic_DNA"/>
</dbReference>
<dbReference type="PANTHER" id="PTHR42988">
    <property type="entry name" value="PHOSPHOHYDROLASE"/>
    <property type="match status" value="1"/>
</dbReference>
<reference evidence="6 7" key="1">
    <citation type="submission" date="2023-10" db="EMBL/GenBank/DDBJ databases">
        <title>Sorlinia euscelidii gen. nov., sp. nov., an acetic acid bacteria isolated from the gut of Euscelidius variegatus emitter.</title>
        <authorList>
            <person name="Michoud G."/>
            <person name="Marasco R."/>
            <person name="Seferji K."/>
            <person name="Gonella E."/>
            <person name="Garuglieri E."/>
            <person name="Alma A."/>
            <person name="Mapelli F."/>
            <person name="Borin S."/>
            <person name="Daffonchio D."/>
            <person name="Crotti E."/>
        </authorList>
    </citation>
    <scope>NUCLEOTIDE SEQUENCE [LARGE SCALE GENOMIC DNA]</scope>
    <source>
        <strain evidence="6 7">EV16P</strain>
    </source>
</reference>
<evidence type="ECO:0000259" key="5">
    <source>
        <dbReference type="Pfam" id="PF00149"/>
    </source>
</evidence>
<keyword evidence="3" id="KW-0408">Iron</keyword>
<evidence type="ECO:0000313" key="7">
    <source>
        <dbReference type="Proteomes" id="UP001312908"/>
    </source>
</evidence>
<feature type="domain" description="Calcineurin-like phosphoesterase" evidence="5">
    <location>
        <begin position="9"/>
        <end position="223"/>
    </location>
</feature>
<dbReference type="Pfam" id="PF00149">
    <property type="entry name" value="Metallophos"/>
    <property type="match status" value="1"/>
</dbReference>
<evidence type="ECO:0000256" key="3">
    <source>
        <dbReference type="ARBA" id="ARBA00023004"/>
    </source>
</evidence>
<evidence type="ECO:0000256" key="4">
    <source>
        <dbReference type="ARBA" id="ARBA00025742"/>
    </source>
</evidence>
<evidence type="ECO:0000256" key="1">
    <source>
        <dbReference type="ARBA" id="ARBA00022723"/>
    </source>
</evidence>
<name>A0ABU7U3S6_9PROT</name>
<dbReference type="InterPro" id="IPR050884">
    <property type="entry name" value="CNP_phosphodiesterase-III"/>
</dbReference>
<sequence length="297" mass="33504">MAQDSDKATIAHISDVHLPTPGKLPLRDLLNKRFLSLLSWKMSRQYRHLPEISSRIVADMALHRPDMILNIGDITNLGHKSEFEQAEKWMRALPAPCYFVPGNHDILVREDVHEGLDLLSPWMEGSAQQFPYVTIIHDVAIIGVNSAIPTPPFKAWGRVGEAQGQRLLNALETTRGLFRIVMIHHPPGYGLVKSGKRLKDVRKIAEIIKQGGAELVLHGHSHNESLVTVPETEIPLLGVSSTSMHSIKPWRRASWNRLDISRKEGFWSLDITQRLLGDNHVVEDGFTRHLKLPIKSK</sequence>